<reference evidence="2" key="1">
    <citation type="submission" date="2023-03" db="EMBL/GenBank/DDBJ databases">
        <authorList>
            <person name="Steffen K."/>
            <person name="Cardenas P."/>
        </authorList>
    </citation>
    <scope>NUCLEOTIDE SEQUENCE</scope>
</reference>
<accession>A0AA35QTL4</accession>
<evidence type="ECO:0000313" key="3">
    <source>
        <dbReference type="Proteomes" id="UP001174909"/>
    </source>
</evidence>
<evidence type="ECO:0000313" key="2">
    <source>
        <dbReference type="EMBL" id="CAI7991241.1"/>
    </source>
</evidence>
<dbReference type="Proteomes" id="UP001174909">
    <property type="component" value="Unassembled WGS sequence"/>
</dbReference>
<comment type="caution">
    <text evidence="2">The sequence shown here is derived from an EMBL/GenBank/DDBJ whole genome shotgun (WGS) entry which is preliminary data.</text>
</comment>
<organism evidence="2 3">
    <name type="scientific">Geodia barretti</name>
    <name type="common">Barrett's horny sponge</name>
    <dbReference type="NCBI Taxonomy" id="519541"/>
    <lineage>
        <taxon>Eukaryota</taxon>
        <taxon>Metazoa</taxon>
        <taxon>Porifera</taxon>
        <taxon>Demospongiae</taxon>
        <taxon>Heteroscleromorpha</taxon>
        <taxon>Tetractinellida</taxon>
        <taxon>Astrophorina</taxon>
        <taxon>Geodiidae</taxon>
        <taxon>Geodia</taxon>
    </lineage>
</organism>
<feature type="region of interest" description="Disordered" evidence="1">
    <location>
        <begin position="1"/>
        <end position="45"/>
    </location>
</feature>
<protein>
    <submittedName>
        <fullName evidence="2">Uncharacterized protein</fullName>
    </submittedName>
</protein>
<dbReference type="AlphaFoldDB" id="A0AA35QTL4"/>
<evidence type="ECO:0000256" key="1">
    <source>
        <dbReference type="SAM" id="MobiDB-lite"/>
    </source>
</evidence>
<proteinExistence type="predicted"/>
<name>A0AA35QTL4_GEOBA</name>
<feature type="compositionally biased region" description="Polar residues" evidence="1">
    <location>
        <begin position="20"/>
        <end position="30"/>
    </location>
</feature>
<keyword evidence="3" id="KW-1185">Reference proteome</keyword>
<dbReference type="EMBL" id="CASHTH010000109">
    <property type="protein sequence ID" value="CAI7991241.1"/>
    <property type="molecule type" value="Genomic_DNA"/>
</dbReference>
<sequence>MSSTSQSCSRVPPGAARPASWNTWRGNSADPSPRLPVMKTSPPAI</sequence>
<gene>
    <name evidence="2" type="ORF">GBAR_LOCUS665</name>
</gene>